<evidence type="ECO:0000259" key="1">
    <source>
        <dbReference type="Pfam" id="PF14420"/>
    </source>
</evidence>
<dbReference type="AlphaFoldDB" id="A0A4Q4STD8"/>
<organism evidence="2 3">
    <name type="scientific">Monosporascus ibericus</name>
    <dbReference type="NCBI Taxonomy" id="155417"/>
    <lineage>
        <taxon>Eukaryota</taxon>
        <taxon>Fungi</taxon>
        <taxon>Dikarya</taxon>
        <taxon>Ascomycota</taxon>
        <taxon>Pezizomycotina</taxon>
        <taxon>Sordariomycetes</taxon>
        <taxon>Xylariomycetidae</taxon>
        <taxon>Xylariales</taxon>
        <taxon>Xylariales incertae sedis</taxon>
        <taxon>Monosporascus</taxon>
    </lineage>
</organism>
<feature type="domain" description="Clr5" evidence="1">
    <location>
        <begin position="14"/>
        <end position="66"/>
    </location>
</feature>
<name>A0A4Q4STD8_9PEZI</name>
<dbReference type="EMBL" id="QJNU01001153">
    <property type="protein sequence ID" value="RYO78917.1"/>
    <property type="molecule type" value="Genomic_DNA"/>
</dbReference>
<comment type="caution">
    <text evidence="2">The sequence shown here is derived from an EMBL/GenBank/DDBJ whole genome shotgun (WGS) entry which is preliminary data.</text>
</comment>
<reference evidence="2 3" key="1">
    <citation type="submission" date="2018-06" db="EMBL/GenBank/DDBJ databases">
        <title>Complete Genomes of Monosporascus.</title>
        <authorList>
            <person name="Robinson A.J."/>
            <person name="Natvig D.O."/>
        </authorList>
    </citation>
    <scope>NUCLEOTIDE SEQUENCE [LARGE SCALE GENOMIC DNA]</scope>
    <source>
        <strain evidence="2 3">CBS 110550</strain>
    </source>
</reference>
<proteinExistence type="predicted"/>
<keyword evidence="3" id="KW-1185">Reference proteome</keyword>
<dbReference type="OrthoDB" id="5986190at2759"/>
<dbReference type="Pfam" id="PF14420">
    <property type="entry name" value="Clr5"/>
    <property type="match status" value="1"/>
</dbReference>
<dbReference type="PANTHER" id="PTHR38788">
    <property type="entry name" value="CLR5 DOMAIN-CONTAINING PROTEIN"/>
    <property type="match status" value="1"/>
</dbReference>
<evidence type="ECO:0000313" key="2">
    <source>
        <dbReference type="EMBL" id="RYO78917.1"/>
    </source>
</evidence>
<gene>
    <name evidence="2" type="ORF">DL764_010072</name>
</gene>
<dbReference type="STRING" id="155417.A0A4Q4STD8"/>
<evidence type="ECO:0000313" key="3">
    <source>
        <dbReference type="Proteomes" id="UP000293360"/>
    </source>
</evidence>
<sequence length="145" mass="16611">MSEVSLPLNKPATSEDWERLRDVVTRLYIEEDKTVGEVKRYMERHHNFFATIATYKKKLGSWNAFKNLRPDDVLQILRLTKSHDADQKMPALLLRGKIVDPRSLQVYVARNPWLLAEAEAQGPLGPDAMQDVAEDFEEGSDSGHF</sequence>
<dbReference type="PANTHER" id="PTHR38788:SF3">
    <property type="entry name" value="CLR5 DOMAIN-CONTAINING PROTEIN"/>
    <property type="match status" value="1"/>
</dbReference>
<protein>
    <recommendedName>
        <fullName evidence="1">Clr5 domain-containing protein</fullName>
    </recommendedName>
</protein>
<dbReference type="InterPro" id="IPR025676">
    <property type="entry name" value="Clr5_dom"/>
</dbReference>
<dbReference type="Proteomes" id="UP000293360">
    <property type="component" value="Unassembled WGS sequence"/>
</dbReference>
<accession>A0A4Q4STD8</accession>